<keyword evidence="1" id="KW-0472">Membrane</keyword>
<proteinExistence type="predicted"/>
<feature type="transmembrane region" description="Helical" evidence="1">
    <location>
        <begin position="273"/>
        <end position="295"/>
    </location>
</feature>
<name>A0AA51X5Z4_9GAMM</name>
<keyword evidence="1" id="KW-1133">Transmembrane helix</keyword>
<gene>
    <name evidence="2" type="ORF">Q9312_15990</name>
</gene>
<feature type="transmembrane region" description="Helical" evidence="1">
    <location>
        <begin position="29"/>
        <end position="48"/>
    </location>
</feature>
<accession>A0AA51X5Z4</accession>
<evidence type="ECO:0000313" key="2">
    <source>
        <dbReference type="EMBL" id="WMS86722.1"/>
    </source>
</evidence>
<organism evidence="2 3">
    <name type="scientific">Pleionea litopenaei</name>
    <dbReference type="NCBI Taxonomy" id="3070815"/>
    <lineage>
        <taxon>Bacteria</taxon>
        <taxon>Pseudomonadati</taxon>
        <taxon>Pseudomonadota</taxon>
        <taxon>Gammaproteobacteria</taxon>
        <taxon>Oceanospirillales</taxon>
        <taxon>Pleioneaceae</taxon>
        <taxon>Pleionea</taxon>
    </lineage>
</organism>
<protein>
    <submittedName>
        <fullName evidence="2">Uncharacterized protein</fullName>
    </submittedName>
</protein>
<keyword evidence="3" id="KW-1185">Reference proteome</keyword>
<dbReference type="AlphaFoldDB" id="A0AA51X5Z4"/>
<dbReference type="Proteomes" id="UP001239782">
    <property type="component" value="Chromosome"/>
</dbReference>
<evidence type="ECO:0000256" key="1">
    <source>
        <dbReference type="SAM" id="Phobius"/>
    </source>
</evidence>
<feature type="transmembrane region" description="Helical" evidence="1">
    <location>
        <begin position="140"/>
        <end position="159"/>
    </location>
</feature>
<dbReference type="RefSeq" id="WP_309201867.1">
    <property type="nucleotide sequence ID" value="NZ_CP133548.1"/>
</dbReference>
<sequence>MTIVEQINATLWQSWLSLRHIKRRTAASLLVYFATGCIIFIICGSLLLHHQESLKQLLLDYLFPESWQSISEQMFSFFFESQAKQVLANLIISGSLVVASIFLFPIKERLSANFESDLNLPLGKAEEFSLLRQGVEETRLIIFYLTAQLIILWVGYYPYSWANTLSITLSYVFLFYTFALDIIAPTLQRHQMTYGRINKLLAKNLLAAMIFGLCFSLPALFIGQWLMSQEDYNLLEISLILFLVNLLFIAWSIPIGTYLAIQLRRRTNQVKAISSSTTVLSYLVTFVLLTGGLLLHGRLLQSMHHKSQVLKANYDLDWSSFSLELHSLGEALSQRSIGQLSFDLLIENPTEYDLVFEDSEILLDKYEQPISRIAIKGFAVPAGDTHHLTMQIDVTSDFSSISDYSSALEGWRMEYRLQLFPGIPFIVEIYDHES</sequence>
<feature type="transmembrane region" description="Helical" evidence="1">
    <location>
        <begin position="239"/>
        <end position="261"/>
    </location>
</feature>
<dbReference type="EMBL" id="CP133548">
    <property type="protein sequence ID" value="WMS86722.1"/>
    <property type="molecule type" value="Genomic_DNA"/>
</dbReference>
<evidence type="ECO:0000313" key="3">
    <source>
        <dbReference type="Proteomes" id="UP001239782"/>
    </source>
</evidence>
<reference evidence="2 3" key="1">
    <citation type="submission" date="2023-08" db="EMBL/GenBank/DDBJ databases">
        <title>Pleionea litopenaei sp. nov., isolated from stomach of juvenile Litopenaeus vannamei.</title>
        <authorList>
            <person name="Rho A.M."/>
            <person name="Hwang C.Y."/>
        </authorList>
    </citation>
    <scope>NUCLEOTIDE SEQUENCE [LARGE SCALE GENOMIC DNA]</scope>
    <source>
        <strain evidence="2 3">HL-JVS1</strain>
    </source>
</reference>
<dbReference type="KEGG" id="plei:Q9312_15990"/>
<keyword evidence="1" id="KW-0812">Transmembrane</keyword>
<feature type="transmembrane region" description="Helical" evidence="1">
    <location>
        <begin position="86"/>
        <end position="106"/>
    </location>
</feature>
<feature type="transmembrane region" description="Helical" evidence="1">
    <location>
        <begin position="165"/>
        <end position="184"/>
    </location>
</feature>
<feature type="transmembrane region" description="Helical" evidence="1">
    <location>
        <begin position="205"/>
        <end position="227"/>
    </location>
</feature>